<evidence type="ECO:0000256" key="3">
    <source>
        <dbReference type="ARBA" id="ARBA00017712"/>
    </source>
</evidence>
<dbReference type="InterPro" id="IPR016181">
    <property type="entry name" value="Acyl_CoA_acyltransferase"/>
</dbReference>
<accession>A0A1S4EC32</accession>
<keyword evidence="4" id="KW-0688">Ribosomal frameshifting</keyword>
<keyword evidence="5" id="KW-1185">Reference proteome</keyword>
<dbReference type="GeneID" id="103509530"/>
<organism evidence="5 6">
    <name type="scientific">Diaphorina citri</name>
    <name type="common">Asian citrus psyllid</name>
    <dbReference type="NCBI Taxonomy" id="121845"/>
    <lineage>
        <taxon>Eukaryota</taxon>
        <taxon>Metazoa</taxon>
        <taxon>Ecdysozoa</taxon>
        <taxon>Arthropoda</taxon>
        <taxon>Hexapoda</taxon>
        <taxon>Insecta</taxon>
        <taxon>Pterygota</taxon>
        <taxon>Neoptera</taxon>
        <taxon>Paraneoptera</taxon>
        <taxon>Hemiptera</taxon>
        <taxon>Sternorrhyncha</taxon>
        <taxon>Psylloidea</taxon>
        <taxon>Psyllidae</taxon>
        <taxon>Diaphorininae</taxon>
        <taxon>Diaphorina</taxon>
    </lineage>
</organism>
<name>A0A1S4EC32_DIACI</name>
<dbReference type="GO" id="GO:0008073">
    <property type="term" value="F:ornithine decarboxylase inhibitor activity"/>
    <property type="evidence" value="ECO:0007669"/>
    <property type="project" value="InterPro"/>
</dbReference>
<comment type="subunit">
    <text evidence="2">Interacts with ODC1 and thereby sterically blocks ODC homodimerization.</text>
</comment>
<reference evidence="6" key="1">
    <citation type="submission" date="2025-08" db="UniProtKB">
        <authorList>
            <consortium name="RefSeq"/>
        </authorList>
    </citation>
    <scope>IDENTIFICATION</scope>
</reference>
<dbReference type="STRING" id="121845.A0A1S4EC32"/>
<dbReference type="Proteomes" id="UP000079169">
    <property type="component" value="Unplaced"/>
</dbReference>
<comment type="similarity">
    <text evidence="1">Belongs to the ODC antizyme family.</text>
</comment>
<dbReference type="KEGG" id="dci:103509530"/>
<evidence type="ECO:0000256" key="4">
    <source>
        <dbReference type="ARBA" id="ARBA00022758"/>
    </source>
</evidence>
<dbReference type="PANTHER" id="PTHR10279:SF10">
    <property type="entry name" value="ORNITHINE DECARBOXYLASE ANTIZYME"/>
    <property type="match status" value="1"/>
</dbReference>
<dbReference type="AlphaFoldDB" id="A0A1S4EC32"/>
<evidence type="ECO:0000256" key="1">
    <source>
        <dbReference type="ARBA" id="ARBA00008796"/>
    </source>
</evidence>
<dbReference type="GO" id="GO:0045732">
    <property type="term" value="P:positive regulation of protein catabolic process"/>
    <property type="evidence" value="ECO:0007669"/>
    <property type="project" value="TreeGrafter"/>
</dbReference>
<dbReference type="InterPro" id="IPR002993">
    <property type="entry name" value="ODC_AZ"/>
</dbReference>
<dbReference type="PaxDb" id="121845-A0A1S4EC32"/>
<dbReference type="PANTHER" id="PTHR10279">
    <property type="entry name" value="ORNITHINE DECARBOXYLASE ANTIZYME"/>
    <property type="match status" value="1"/>
</dbReference>
<sequence>MLEYAEEVLKLSHVIICLDKDREDRGLLVKTFMFLGFAPMNPMHPMVPKSQFSESTVTILLIYRRFDWRRIY</sequence>
<dbReference type="Gene3D" id="3.40.630.60">
    <property type="match status" value="1"/>
</dbReference>
<evidence type="ECO:0000256" key="2">
    <source>
        <dbReference type="ARBA" id="ARBA00011836"/>
    </source>
</evidence>
<gene>
    <name evidence="6" type="primary">LOC103509530</name>
</gene>
<evidence type="ECO:0000313" key="5">
    <source>
        <dbReference type="Proteomes" id="UP000079169"/>
    </source>
</evidence>
<dbReference type="RefSeq" id="XP_017299708.1">
    <property type="nucleotide sequence ID" value="XM_017444219.2"/>
</dbReference>
<evidence type="ECO:0000313" key="6">
    <source>
        <dbReference type="RefSeq" id="XP_017299708.1"/>
    </source>
</evidence>
<dbReference type="Pfam" id="PF02100">
    <property type="entry name" value="ODC_AZ"/>
    <property type="match status" value="1"/>
</dbReference>
<proteinExistence type="inferred from homology"/>
<dbReference type="GO" id="GO:0005634">
    <property type="term" value="C:nucleus"/>
    <property type="evidence" value="ECO:0007669"/>
    <property type="project" value="TreeGrafter"/>
</dbReference>
<dbReference type="OMA" id="CNDRALI"/>
<dbReference type="InterPro" id="IPR038581">
    <property type="entry name" value="ODC_AZ_sf"/>
</dbReference>
<dbReference type="CTD" id="36307"/>
<protein>
    <recommendedName>
        <fullName evidence="3">Ornithine decarboxylase antizyme</fullName>
    </recommendedName>
</protein>
<dbReference type="GO" id="GO:0075523">
    <property type="term" value="P:viral translational frameshifting"/>
    <property type="evidence" value="ECO:0007669"/>
    <property type="project" value="UniProtKB-KW"/>
</dbReference>
<dbReference type="SUPFAM" id="SSF55729">
    <property type="entry name" value="Acyl-CoA N-acyltransferases (Nat)"/>
    <property type="match status" value="1"/>
</dbReference>
<dbReference type="GO" id="GO:0005737">
    <property type="term" value="C:cytoplasm"/>
    <property type="evidence" value="ECO:0007669"/>
    <property type="project" value="TreeGrafter"/>
</dbReference>